<evidence type="ECO:0008006" key="4">
    <source>
        <dbReference type="Google" id="ProtNLM"/>
    </source>
</evidence>
<evidence type="ECO:0000313" key="3">
    <source>
        <dbReference type="Proteomes" id="UP000815325"/>
    </source>
</evidence>
<dbReference type="EMBL" id="MU069615">
    <property type="protein sequence ID" value="KAF5837458.1"/>
    <property type="molecule type" value="Genomic_DNA"/>
</dbReference>
<accession>A0ABQ7GS59</accession>
<comment type="caution">
    <text evidence="2">The sequence shown here is derived from an EMBL/GenBank/DDBJ whole genome shotgun (WGS) entry which is preliminary data.</text>
</comment>
<evidence type="ECO:0000256" key="1">
    <source>
        <dbReference type="SAM" id="MobiDB-lite"/>
    </source>
</evidence>
<organism evidence="2 3">
    <name type="scientific">Dunaliella salina</name>
    <name type="common">Green alga</name>
    <name type="synonym">Protococcus salinus</name>
    <dbReference type="NCBI Taxonomy" id="3046"/>
    <lineage>
        <taxon>Eukaryota</taxon>
        <taxon>Viridiplantae</taxon>
        <taxon>Chlorophyta</taxon>
        <taxon>core chlorophytes</taxon>
        <taxon>Chlorophyceae</taxon>
        <taxon>CS clade</taxon>
        <taxon>Chlamydomonadales</taxon>
        <taxon>Dunaliellaceae</taxon>
        <taxon>Dunaliella</taxon>
    </lineage>
</organism>
<dbReference type="Proteomes" id="UP000815325">
    <property type="component" value="Unassembled WGS sequence"/>
</dbReference>
<name>A0ABQ7GS59_DUNSA</name>
<protein>
    <recommendedName>
        <fullName evidence="4">Encoded protein</fullName>
    </recommendedName>
</protein>
<reference evidence="2" key="1">
    <citation type="submission" date="2017-08" db="EMBL/GenBank/DDBJ databases">
        <authorList>
            <person name="Polle J.E."/>
            <person name="Barry K."/>
            <person name="Cushman J."/>
            <person name="Schmutz J."/>
            <person name="Tran D."/>
            <person name="Hathwaick L.T."/>
            <person name="Yim W.C."/>
            <person name="Jenkins J."/>
            <person name="Mckie-Krisberg Z.M."/>
            <person name="Prochnik S."/>
            <person name="Lindquist E."/>
            <person name="Dockter R.B."/>
            <person name="Adam C."/>
            <person name="Molina H."/>
            <person name="Bunkerborg J."/>
            <person name="Jin E."/>
            <person name="Buchheim M."/>
            <person name="Magnuson J."/>
        </authorList>
    </citation>
    <scope>NUCLEOTIDE SEQUENCE</scope>
    <source>
        <strain evidence="2">CCAP 19/18</strain>
    </source>
</reference>
<keyword evidence="3" id="KW-1185">Reference proteome</keyword>
<sequence length="148" mass="16228">MAQTRRAWRDATEVDVCQAAAPATASAYSRSLTVKGKERVHRYVCRKRACERSQRPDLRGLTAFQELVVYRCRGSRPTHVQGSSSCGGRDRASGDGAQSLGYGSVSAARVDPPDHEPMDSSSSEGVSFERQVCLQAFAVWLMHRHASV</sequence>
<proteinExistence type="predicted"/>
<evidence type="ECO:0000313" key="2">
    <source>
        <dbReference type="EMBL" id="KAF5837458.1"/>
    </source>
</evidence>
<gene>
    <name evidence="2" type="ORF">DUNSADRAFT_4374</name>
</gene>
<feature type="region of interest" description="Disordered" evidence="1">
    <location>
        <begin position="76"/>
        <end position="124"/>
    </location>
</feature>